<feature type="transmembrane region" description="Helical" evidence="2">
    <location>
        <begin position="75"/>
        <end position="93"/>
    </location>
</feature>
<keyword evidence="2" id="KW-0472">Membrane</keyword>
<dbReference type="Pfam" id="PF10756">
    <property type="entry name" value="bPH_6"/>
    <property type="match status" value="1"/>
</dbReference>
<feature type="domain" description="Low molecular weight protein antigen 6 PH" evidence="3">
    <location>
        <begin position="94"/>
        <end position="163"/>
    </location>
</feature>
<keyword evidence="2" id="KW-1133">Transmembrane helix</keyword>
<organism evidence="4 5">
    <name type="scientific">Corynebacterium glyciniphilum AJ 3170</name>
    <dbReference type="NCBI Taxonomy" id="1404245"/>
    <lineage>
        <taxon>Bacteria</taxon>
        <taxon>Bacillati</taxon>
        <taxon>Actinomycetota</taxon>
        <taxon>Actinomycetes</taxon>
        <taxon>Mycobacteriales</taxon>
        <taxon>Corynebacteriaceae</taxon>
        <taxon>Corynebacterium</taxon>
    </lineage>
</organism>
<dbReference type="InterPro" id="IPR019692">
    <property type="entry name" value="CFP-6_PH"/>
</dbReference>
<feature type="compositionally biased region" description="Low complexity" evidence="1">
    <location>
        <begin position="1"/>
        <end position="13"/>
    </location>
</feature>
<evidence type="ECO:0000313" key="4">
    <source>
        <dbReference type="EMBL" id="AHW64129.1"/>
    </source>
</evidence>
<feature type="transmembrane region" description="Helical" evidence="2">
    <location>
        <begin position="41"/>
        <end position="63"/>
    </location>
</feature>
<reference evidence="4 5" key="1">
    <citation type="journal article" date="2015" name="Int. J. Syst. Evol. Microbiol.">
        <title>Revisiting Corynebacterium glyciniphilum (ex Kubota et al., 1972) sp. nov., nom. rev., isolated from putrefied banana.</title>
        <authorList>
            <person name="Al-Dilaimi A."/>
            <person name="Bednarz H."/>
            <person name="Lomker A."/>
            <person name="Niehaus K."/>
            <person name="Kalinowski J."/>
            <person name="Ruckert C."/>
        </authorList>
    </citation>
    <scope>NUCLEOTIDE SEQUENCE [LARGE SCALE GENOMIC DNA]</scope>
    <source>
        <strain evidence="4">AJ 3170</strain>
    </source>
</reference>
<dbReference type="KEGG" id="cgy:CGLY_08420"/>
<dbReference type="AlphaFoldDB" id="X5DS66"/>
<protein>
    <submittedName>
        <fullName evidence="4">Putative membrane protein</fullName>
    </submittedName>
</protein>
<keyword evidence="2" id="KW-0812">Transmembrane</keyword>
<dbReference type="EMBL" id="CP006842">
    <property type="protein sequence ID" value="AHW64129.1"/>
    <property type="molecule type" value="Genomic_DNA"/>
</dbReference>
<sequence length="173" mass="19222">MSSSESVSKTAVSDGTDQAPQGRKNRQGEWLLTVTSTSLRWWAVIGAVVVMAVHIFMAVVSGVGDTGATVSAVDQWAFIGIGVIISGLVLMLLRPRVRVNEDGVEVRNIFGAQFYRWSIVHGLSFPRNARWARLELPDFEFVPMMAFQVADKSTIATKVEDFRVLEDRYMPDE</sequence>
<dbReference type="Proteomes" id="UP000023703">
    <property type="component" value="Chromosome"/>
</dbReference>
<keyword evidence="5" id="KW-1185">Reference proteome</keyword>
<feature type="region of interest" description="Disordered" evidence="1">
    <location>
        <begin position="1"/>
        <end position="24"/>
    </location>
</feature>
<gene>
    <name evidence="4" type="ORF">CGLY_08420</name>
</gene>
<name>X5DS66_9CORY</name>
<proteinExistence type="predicted"/>
<dbReference type="eggNOG" id="ENOG5031XTQ">
    <property type="taxonomic scope" value="Bacteria"/>
</dbReference>
<evidence type="ECO:0000256" key="1">
    <source>
        <dbReference type="SAM" id="MobiDB-lite"/>
    </source>
</evidence>
<evidence type="ECO:0000256" key="2">
    <source>
        <dbReference type="SAM" id="Phobius"/>
    </source>
</evidence>
<dbReference type="STRING" id="1404245.CGLY_08420"/>
<evidence type="ECO:0000313" key="5">
    <source>
        <dbReference type="Proteomes" id="UP000023703"/>
    </source>
</evidence>
<accession>X5DS66</accession>
<dbReference type="HOGENOM" id="CLU_110740_0_0_11"/>
<evidence type="ECO:0000259" key="3">
    <source>
        <dbReference type="Pfam" id="PF10756"/>
    </source>
</evidence>